<keyword evidence="1" id="KW-1133">Transmembrane helix</keyword>
<accession>A0A8R1IGP7</accession>
<name>A0A8R1IGP7_CAEJA</name>
<organism evidence="2 3">
    <name type="scientific">Caenorhabditis japonica</name>
    <dbReference type="NCBI Taxonomy" id="281687"/>
    <lineage>
        <taxon>Eukaryota</taxon>
        <taxon>Metazoa</taxon>
        <taxon>Ecdysozoa</taxon>
        <taxon>Nematoda</taxon>
        <taxon>Chromadorea</taxon>
        <taxon>Rhabditida</taxon>
        <taxon>Rhabditina</taxon>
        <taxon>Rhabditomorpha</taxon>
        <taxon>Rhabditoidea</taxon>
        <taxon>Rhabditidae</taxon>
        <taxon>Peloderinae</taxon>
        <taxon>Caenorhabditis</taxon>
    </lineage>
</organism>
<evidence type="ECO:0000313" key="2">
    <source>
        <dbReference type="EnsemblMetazoa" id="CJA27712.1"/>
    </source>
</evidence>
<reference evidence="2" key="2">
    <citation type="submission" date="2022-06" db="UniProtKB">
        <authorList>
            <consortium name="EnsemblMetazoa"/>
        </authorList>
    </citation>
    <scope>IDENTIFICATION</scope>
    <source>
        <strain evidence="2">DF5081</strain>
    </source>
</reference>
<proteinExistence type="predicted"/>
<keyword evidence="1" id="KW-0812">Transmembrane</keyword>
<evidence type="ECO:0000256" key="1">
    <source>
        <dbReference type="SAM" id="Phobius"/>
    </source>
</evidence>
<keyword evidence="1" id="KW-0472">Membrane</keyword>
<keyword evidence="3" id="KW-1185">Reference proteome</keyword>
<sequence length="233" mass="26916">MTEKNISHYLGVIFAGILIGLAFAAYKNPSPTECVYRVANSTHRGVIFEFGAATYQAVTEMRNQSQTSSKSQTIRLLLSVVTNEMRNNSKELLAKRNTEFDITVQNQTDFYVHTVIFDNENLNEWCAGNNDHVFIIDYPGYANQPDFVSFYSSYQVWMKCGLFENSDYTRIEYQSVWFDLPLIFAKSIATVALISSLNIPWRFISFLLLVQDIRVISRFHYTKRDKLMDLCTK</sequence>
<dbReference type="Proteomes" id="UP000005237">
    <property type="component" value="Unassembled WGS sequence"/>
</dbReference>
<dbReference type="EnsemblMetazoa" id="CJA27712.1">
    <property type="protein sequence ID" value="CJA27712.1"/>
    <property type="gene ID" value="WBGene00183285"/>
</dbReference>
<feature type="transmembrane region" description="Helical" evidence="1">
    <location>
        <begin position="6"/>
        <end position="26"/>
    </location>
</feature>
<reference evidence="3" key="1">
    <citation type="submission" date="2010-08" db="EMBL/GenBank/DDBJ databases">
        <authorList>
            <consortium name="Caenorhabditis japonica Sequencing Consortium"/>
            <person name="Wilson R.K."/>
        </authorList>
    </citation>
    <scope>NUCLEOTIDE SEQUENCE [LARGE SCALE GENOMIC DNA]</scope>
    <source>
        <strain evidence="3">DF5081</strain>
    </source>
</reference>
<evidence type="ECO:0000313" key="3">
    <source>
        <dbReference type="Proteomes" id="UP000005237"/>
    </source>
</evidence>
<protein>
    <submittedName>
        <fullName evidence="2">Uncharacterized protein</fullName>
    </submittedName>
</protein>
<dbReference type="AlphaFoldDB" id="A0A8R1IGP7"/>